<evidence type="ECO:0000259" key="2">
    <source>
        <dbReference type="Pfam" id="PF04235"/>
    </source>
</evidence>
<feature type="transmembrane region" description="Helical" evidence="1">
    <location>
        <begin position="211"/>
        <end position="232"/>
    </location>
</feature>
<feature type="transmembrane region" description="Helical" evidence="1">
    <location>
        <begin position="48"/>
        <end position="71"/>
    </location>
</feature>
<keyword evidence="1" id="KW-0812">Transmembrane</keyword>
<keyword evidence="1" id="KW-0472">Membrane</keyword>
<dbReference type="EMBL" id="SDPQ02000001">
    <property type="protein sequence ID" value="KAA1399963.1"/>
    <property type="molecule type" value="Genomic_DNA"/>
</dbReference>
<feature type="transmembrane region" description="Helical" evidence="1">
    <location>
        <begin position="106"/>
        <end position="125"/>
    </location>
</feature>
<dbReference type="Proteomes" id="UP000380867">
    <property type="component" value="Unassembled WGS sequence"/>
</dbReference>
<feature type="transmembrane region" description="Helical" evidence="1">
    <location>
        <begin position="83"/>
        <end position="100"/>
    </location>
</feature>
<comment type="caution">
    <text evidence="4">The sequence shown here is derived from an EMBL/GenBank/DDBJ whole genome shotgun (WGS) entry which is preliminary data.</text>
</comment>
<name>A0A5M4FJM9_9ACTN</name>
<dbReference type="PANTHER" id="PTHR30590">
    <property type="entry name" value="INNER MEMBRANE PROTEIN"/>
    <property type="match status" value="1"/>
</dbReference>
<evidence type="ECO:0000313" key="4">
    <source>
        <dbReference type="EMBL" id="KAA1399963.1"/>
    </source>
</evidence>
<gene>
    <name evidence="4" type="ORF">ESP70_004205</name>
</gene>
<accession>A0A5M4FJM9</accession>
<feature type="transmembrane region" description="Helical" evidence="1">
    <location>
        <begin position="348"/>
        <end position="367"/>
    </location>
</feature>
<protein>
    <submittedName>
        <fullName evidence="4">DUF418 domain-containing protein</fullName>
    </submittedName>
</protein>
<dbReference type="InterPro" id="IPR012429">
    <property type="entry name" value="HGSNAT_cat"/>
</dbReference>
<dbReference type="InterPro" id="IPR007349">
    <property type="entry name" value="DUF418"/>
</dbReference>
<keyword evidence="5" id="KW-1185">Reference proteome</keyword>
<dbReference type="RefSeq" id="WP_149688072.1">
    <property type="nucleotide sequence ID" value="NZ_SDPQ02000001.1"/>
</dbReference>
<evidence type="ECO:0000256" key="1">
    <source>
        <dbReference type="SAM" id="Phobius"/>
    </source>
</evidence>
<reference evidence="4" key="1">
    <citation type="submission" date="2019-09" db="EMBL/GenBank/DDBJ databases">
        <authorList>
            <person name="Li J."/>
        </authorList>
    </citation>
    <scope>NUCLEOTIDE SEQUENCE [LARGE SCALE GENOMIC DNA]</scope>
    <source>
        <strain evidence="4">JCM 14732</strain>
    </source>
</reference>
<proteinExistence type="predicted"/>
<dbReference type="InterPro" id="IPR052529">
    <property type="entry name" value="Bact_Transport_Assoc"/>
</dbReference>
<dbReference type="AlphaFoldDB" id="A0A5M4FJM9"/>
<feature type="domain" description="DUF418" evidence="2">
    <location>
        <begin position="267"/>
        <end position="381"/>
    </location>
</feature>
<organism evidence="4 5">
    <name type="scientific">Aeromicrobium ginsengisoli</name>
    <dbReference type="NCBI Taxonomy" id="363867"/>
    <lineage>
        <taxon>Bacteria</taxon>
        <taxon>Bacillati</taxon>
        <taxon>Actinomycetota</taxon>
        <taxon>Actinomycetes</taxon>
        <taxon>Propionibacteriales</taxon>
        <taxon>Nocardioidaceae</taxon>
        <taxon>Aeromicrobium</taxon>
    </lineage>
</organism>
<evidence type="ECO:0000313" key="5">
    <source>
        <dbReference type="Proteomes" id="UP000380867"/>
    </source>
</evidence>
<feature type="domain" description="Heparan-alpha-glucosaminide N-acetyltransferase catalytic" evidence="3">
    <location>
        <begin position="17"/>
        <end position="206"/>
    </location>
</feature>
<dbReference type="PANTHER" id="PTHR30590:SF2">
    <property type="entry name" value="INNER MEMBRANE PROTEIN"/>
    <property type="match status" value="1"/>
</dbReference>
<feature type="transmembrane region" description="Helical" evidence="1">
    <location>
        <begin position="275"/>
        <end position="295"/>
    </location>
</feature>
<feature type="transmembrane region" description="Helical" evidence="1">
    <location>
        <begin position="23"/>
        <end position="42"/>
    </location>
</feature>
<feature type="transmembrane region" description="Helical" evidence="1">
    <location>
        <begin position="307"/>
        <end position="328"/>
    </location>
</feature>
<sequence>MATEVAQAAPPVARAGRVEAVDLARGFALLGMMLVHLAAYWIDPDPPVGHMLIGGRAAPLFALLAGTALMLVHEREPRGAGSWRATLIRAVLLIALGLGLGSLHDMPVLIILAFYGLLIVVALPFRRLSTRTLLVLAGFWAIAAPVVVLWAKIEHAPVRAGQAELSDLKHPVDLVMEILVWGAYPAAVWFAYVLVGLAVGRLDLHRTAVACWLAGVGAALVAVTLVAGWILIRNGAVDDRYDMGWRQLFAESFWPFEPTRWNDLLQVGQHTSTPLNVFSSIGSAILVVGLCALVIRVPWARLLLTPVRAAGAMTLTLYTIHVLWTWRLRVGFNEDHPNDFAPGSYRDWALQAVVLCLVATLWQRFVGKGPLEWAMRRLSVWGRRARA</sequence>
<evidence type="ECO:0000259" key="3">
    <source>
        <dbReference type="Pfam" id="PF07786"/>
    </source>
</evidence>
<feature type="transmembrane region" description="Helical" evidence="1">
    <location>
        <begin position="132"/>
        <end position="151"/>
    </location>
</feature>
<dbReference type="Pfam" id="PF04235">
    <property type="entry name" value="DUF418"/>
    <property type="match status" value="1"/>
</dbReference>
<feature type="transmembrane region" description="Helical" evidence="1">
    <location>
        <begin position="178"/>
        <end position="199"/>
    </location>
</feature>
<keyword evidence="1" id="KW-1133">Transmembrane helix</keyword>
<dbReference type="OrthoDB" id="4966979at2"/>
<dbReference type="Pfam" id="PF07786">
    <property type="entry name" value="HGSNAT_cat"/>
    <property type="match status" value="1"/>
</dbReference>